<name>A0ABU3PX32_9ACTN</name>
<proteinExistence type="predicted"/>
<feature type="transmembrane region" description="Helical" evidence="7">
    <location>
        <begin position="135"/>
        <end position="160"/>
    </location>
</feature>
<evidence type="ECO:0000256" key="5">
    <source>
        <dbReference type="ARBA" id="ARBA00023136"/>
    </source>
</evidence>
<dbReference type="Pfam" id="PF03706">
    <property type="entry name" value="LPG_synthase_TM"/>
    <property type="match status" value="1"/>
</dbReference>
<sequence length="344" mass="34783">MSGPVSGAGEEATGRGRRRPVRDLVVRTVFLGVVLGCAVWSLDGRWDEVGDALRGVAPLSLAAAVLLTCAGLAVTAVVWRRLLVSFGHDVPGRPARSVFFVSQLGKYVPGAVWAIGVQARLAMRYAVPVRVSVTVALLFTGVHLLTAGLFAGVVVLVAGVEVPGPRWGWALGTLGCAVGLVPAVLSRLVARAAGTPWSARARDALGVVALMALVWVLYAGAVLLLVPDPSPTLWAAVAVAFAAGYVAGVLVVVAPAGLGARETVFVLVLSPVTGLPVATAVALLARLVHGAADLAMAALAWTDARRVGAGAEAGGASGTGAGATRGSELSVAGGTVRGHDDDRL</sequence>
<keyword evidence="4 7" id="KW-1133">Transmembrane helix</keyword>
<evidence type="ECO:0000256" key="6">
    <source>
        <dbReference type="SAM" id="MobiDB-lite"/>
    </source>
</evidence>
<accession>A0ABU3PX32</accession>
<comment type="caution">
    <text evidence="8">The sequence shown here is derived from an EMBL/GenBank/DDBJ whole genome shotgun (WGS) entry which is preliminary data.</text>
</comment>
<keyword evidence="5 7" id="KW-0472">Membrane</keyword>
<protein>
    <submittedName>
        <fullName evidence="8">Lysylphosphatidylglycerol synthase domain-containing protein</fullName>
    </submittedName>
</protein>
<evidence type="ECO:0000256" key="2">
    <source>
        <dbReference type="ARBA" id="ARBA00022475"/>
    </source>
</evidence>
<dbReference type="RefSeq" id="WP_315733291.1">
    <property type="nucleotide sequence ID" value="NZ_JAVYII010000005.1"/>
</dbReference>
<keyword evidence="3 7" id="KW-0812">Transmembrane</keyword>
<feature type="transmembrane region" description="Helical" evidence="7">
    <location>
        <begin position="24"/>
        <end position="42"/>
    </location>
</feature>
<dbReference type="Proteomes" id="UP001268542">
    <property type="component" value="Unassembled WGS sequence"/>
</dbReference>
<dbReference type="InterPro" id="IPR022791">
    <property type="entry name" value="L-PG_synthase/AglD"/>
</dbReference>
<keyword evidence="9" id="KW-1185">Reference proteome</keyword>
<evidence type="ECO:0000313" key="9">
    <source>
        <dbReference type="Proteomes" id="UP001268542"/>
    </source>
</evidence>
<reference evidence="8 9" key="1">
    <citation type="submission" date="2023-08" db="EMBL/GenBank/DDBJ databases">
        <title>Nocardioides seae sp. nov., a bacterium isolated from a soil.</title>
        <authorList>
            <person name="Wang X."/>
        </authorList>
    </citation>
    <scope>NUCLEOTIDE SEQUENCE [LARGE SCALE GENOMIC DNA]</scope>
    <source>
        <strain evidence="8 9">YZH12</strain>
    </source>
</reference>
<comment type="subcellular location">
    <subcellularLocation>
        <location evidence="1">Cell membrane</location>
        <topology evidence="1">Multi-pass membrane protein</topology>
    </subcellularLocation>
</comment>
<evidence type="ECO:0000313" key="8">
    <source>
        <dbReference type="EMBL" id="MDT9593797.1"/>
    </source>
</evidence>
<feature type="region of interest" description="Disordered" evidence="6">
    <location>
        <begin position="313"/>
        <end position="344"/>
    </location>
</feature>
<evidence type="ECO:0000256" key="7">
    <source>
        <dbReference type="SAM" id="Phobius"/>
    </source>
</evidence>
<feature type="transmembrane region" description="Helical" evidence="7">
    <location>
        <begin position="167"/>
        <end position="185"/>
    </location>
</feature>
<evidence type="ECO:0000256" key="3">
    <source>
        <dbReference type="ARBA" id="ARBA00022692"/>
    </source>
</evidence>
<feature type="transmembrane region" description="Helical" evidence="7">
    <location>
        <begin position="264"/>
        <end position="285"/>
    </location>
</feature>
<gene>
    <name evidence="8" type="ORF">RDV89_12010</name>
</gene>
<feature type="transmembrane region" description="Helical" evidence="7">
    <location>
        <begin position="205"/>
        <end position="226"/>
    </location>
</feature>
<evidence type="ECO:0000256" key="4">
    <source>
        <dbReference type="ARBA" id="ARBA00022989"/>
    </source>
</evidence>
<evidence type="ECO:0000256" key="1">
    <source>
        <dbReference type="ARBA" id="ARBA00004651"/>
    </source>
</evidence>
<feature type="transmembrane region" description="Helical" evidence="7">
    <location>
        <begin position="62"/>
        <end position="83"/>
    </location>
</feature>
<keyword evidence="2" id="KW-1003">Cell membrane</keyword>
<dbReference type="EMBL" id="JAVYII010000005">
    <property type="protein sequence ID" value="MDT9593797.1"/>
    <property type="molecule type" value="Genomic_DNA"/>
</dbReference>
<organism evidence="8 9">
    <name type="scientific">Nocardioides imazamoxiresistens</name>
    <dbReference type="NCBI Taxonomy" id="3231893"/>
    <lineage>
        <taxon>Bacteria</taxon>
        <taxon>Bacillati</taxon>
        <taxon>Actinomycetota</taxon>
        <taxon>Actinomycetes</taxon>
        <taxon>Propionibacteriales</taxon>
        <taxon>Nocardioidaceae</taxon>
        <taxon>Nocardioides</taxon>
    </lineage>
</organism>
<feature type="transmembrane region" description="Helical" evidence="7">
    <location>
        <begin position="233"/>
        <end position="258"/>
    </location>
</feature>
<feature type="compositionally biased region" description="Gly residues" evidence="6">
    <location>
        <begin position="313"/>
        <end position="323"/>
    </location>
</feature>